<organism evidence="2 3">
    <name type="scientific">Cannabis sativa</name>
    <name type="common">Hemp</name>
    <name type="synonym">Marijuana</name>
    <dbReference type="NCBI Taxonomy" id="3483"/>
    <lineage>
        <taxon>Eukaryota</taxon>
        <taxon>Viridiplantae</taxon>
        <taxon>Streptophyta</taxon>
        <taxon>Embryophyta</taxon>
        <taxon>Tracheophyta</taxon>
        <taxon>Spermatophyta</taxon>
        <taxon>Magnoliopsida</taxon>
        <taxon>eudicotyledons</taxon>
        <taxon>Gunneridae</taxon>
        <taxon>Pentapetalae</taxon>
        <taxon>rosids</taxon>
        <taxon>fabids</taxon>
        <taxon>Rosales</taxon>
        <taxon>Cannabaceae</taxon>
        <taxon>Cannabis</taxon>
    </lineage>
</organism>
<evidence type="ECO:0000256" key="1">
    <source>
        <dbReference type="SAM" id="Phobius"/>
    </source>
</evidence>
<keyword evidence="3" id="KW-1185">Reference proteome</keyword>
<evidence type="ECO:0000313" key="3">
    <source>
        <dbReference type="Proteomes" id="UP000596661"/>
    </source>
</evidence>
<dbReference type="EMBL" id="UZAU01000395">
    <property type="status" value="NOT_ANNOTATED_CDS"/>
    <property type="molecule type" value="Genomic_DNA"/>
</dbReference>
<evidence type="ECO:0000313" key="2">
    <source>
        <dbReference type="EnsemblPlants" id="cds.evm.model.04.1612"/>
    </source>
</evidence>
<keyword evidence="1" id="KW-1133">Transmembrane helix</keyword>
<reference evidence="2" key="1">
    <citation type="submission" date="2018-11" db="EMBL/GenBank/DDBJ databases">
        <authorList>
            <person name="Grassa J C."/>
        </authorList>
    </citation>
    <scope>NUCLEOTIDE SEQUENCE [LARGE SCALE GENOMIC DNA]</scope>
</reference>
<proteinExistence type="predicted"/>
<dbReference type="Proteomes" id="UP000596661">
    <property type="component" value="Chromosome 4"/>
</dbReference>
<sequence length="67" mass="7709">MDTPPRCCQSQKHFIAVVVKNHTESHFMILFILSSVHVMSQVVFSPLYYFDRRENGAVVQMLVPAMP</sequence>
<protein>
    <submittedName>
        <fullName evidence="2">Uncharacterized protein</fullName>
    </submittedName>
</protein>
<dbReference type="EnsemblPlants" id="evm.model.04.1612">
    <property type="protein sequence ID" value="cds.evm.model.04.1612"/>
    <property type="gene ID" value="evm.TU.04.1612"/>
</dbReference>
<accession>A0A803PDT6</accession>
<reference evidence="2" key="2">
    <citation type="submission" date="2021-03" db="UniProtKB">
        <authorList>
            <consortium name="EnsemblPlants"/>
        </authorList>
    </citation>
    <scope>IDENTIFICATION</scope>
</reference>
<keyword evidence="1" id="KW-0812">Transmembrane</keyword>
<keyword evidence="1" id="KW-0472">Membrane</keyword>
<feature type="transmembrane region" description="Helical" evidence="1">
    <location>
        <begin position="27"/>
        <end position="50"/>
    </location>
</feature>
<dbReference type="AlphaFoldDB" id="A0A803PDT6"/>
<dbReference type="Gramene" id="evm.model.04.1612">
    <property type="protein sequence ID" value="cds.evm.model.04.1612"/>
    <property type="gene ID" value="evm.TU.04.1612"/>
</dbReference>
<name>A0A803PDT6_CANSA</name>